<evidence type="ECO:0000313" key="2">
    <source>
        <dbReference type="Proteomes" id="UP000392064"/>
    </source>
</evidence>
<proteinExistence type="predicted"/>
<dbReference type="KEGG" id="aef:GEV26_02980"/>
<name>A0A5Q2MJC5_9ACTN</name>
<gene>
    <name evidence="1" type="ORF">GEV26_02980</name>
</gene>
<evidence type="ECO:0000313" key="1">
    <source>
        <dbReference type="EMBL" id="QGG40415.1"/>
    </source>
</evidence>
<sequence>MRRLLGTFVAGLVVCAGCTSGSDEQPSPAPASPPALSLASLDLGWSTAQGKLDAGDPPPAPEGVNPLTYERMAADLASWARVTTVDDSVWHAAKPVDAVSEVLPARAAAALRKQARSAVSPRLAVANVFADDVTVLGTPQVSTAWQVSQADDEDGKPYVVLELQTRAAYEVRLGSDGPVRVIGMLRVHGLSAYADTTDDFGVSGGWQEFGAGDCALALDDQLVPESDLEETRSDLQTFQRVGDADDVEMPDLGDDEQVDADYLQRCRAGQV</sequence>
<dbReference type="AlphaFoldDB" id="A0A5Q2MJC5"/>
<accession>A0A5Q2MJC5</accession>
<reference evidence="1 2" key="1">
    <citation type="submission" date="2019-11" db="EMBL/GenBank/DDBJ databases">
        <authorList>
            <person name="Li J."/>
        </authorList>
    </citation>
    <scope>NUCLEOTIDE SEQUENCE [LARGE SCALE GENOMIC DNA]</scope>
    <source>
        <strain evidence="1 2">MF47</strain>
    </source>
</reference>
<dbReference type="RefSeq" id="WP_153651686.1">
    <property type="nucleotide sequence ID" value="NZ_CP045737.1"/>
</dbReference>
<dbReference type="EMBL" id="CP045737">
    <property type="protein sequence ID" value="QGG40415.1"/>
    <property type="molecule type" value="Genomic_DNA"/>
</dbReference>
<organism evidence="1 2">
    <name type="scientific">Aeromicrobium yanjiei</name>
    <dbReference type="NCBI Taxonomy" id="2662028"/>
    <lineage>
        <taxon>Bacteria</taxon>
        <taxon>Bacillati</taxon>
        <taxon>Actinomycetota</taxon>
        <taxon>Actinomycetes</taxon>
        <taxon>Propionibacteriales</taxon>
        <taxon>Nocardioidaceae</taxon>
        <taxon>Aeromicrobium</taxon>
    </lineage>
</organism>
<protein>
    <submittedName>
        <fullName evidence="1">Uncharacterized protein</fullName>
    </submittedName>
</protein>
<dbReference type="Proteomes" id="UP000392064">
    <property type="component" value="Chromosome"/>
</dbReference>
<keyword evidence="2" id="KW-1185">Reference proteome</keyword>